<protein>
    <submittedName>
        <fullName evidence="1">Uncharacterized protein</fullName>
    </submittedName>
</protein>
<reference evidence="1 2" key="1">
    <citation type="journal article" date="2022" name="Hortic Res">
        <title>A haplotype resolved chromosomal level avocado genome allows analysis of novel avocado genes.</title>
        <authorList>
            <person name="Nath O."/>
            <person name="Fletcher S.J."/>
            <person name="Hayward A."/>
            <person name="Shaw L.M."/>
            <person name="Masouleh A.K."/>
            <person name="Furtado A."/>
            <person name="Henry R.J."/>
            <person name="Mitter N."/>
        </authorList>
    </citation>
    <scope>NUCLEOTIDE SEQUENCE [LARGE SCALE GENOMIC DNA]</scope>
    <source>
        <strain evidence="2">cv. Hass</strain>
    </source>
</reference>
<comment type="caution">
    <text evidence="1">The sequence shown here is derived from an EMBL/GenBank/DDBJ whole genome shotgun (WGS) entry which is preliminary data.</text>
</comment>
<keyword evidence="2" id="KW-1185">Reference proteome</keyword>
<accession>A0ACC2M2T5</accession>
<dbReference type="Proteomes" id="UP001234297">
    <property type="component" value="Chromosome 5"/>
</dbReference>
<evidence type="ECO:0000313" key="1">
    <source>
        <dbReference type="EMBL" id="KAJ8639778.1"/>
    </source>
</evidence>
<organism evidence="1 2">
    <name type="scientific">Persea americana</name>
    <name type="common">Avocado</name>
    <dbReference type="NCBI Taxonomy" id="3435"/>
    <lineage>
        <taxon>Eukaryota</taxon>
        <taxon>Viridiplantae</taxon>
        <taxon>Streptophyta</taxon>
        <taxon>Embryophyta</taxon>
        <taxon>Tracheophyta</taxon>
        <taxon>Spermatophyta</taxon>
        <taxon>Magnoliopsida</taxon>
        <taxon>Magnoliidae</taxon>
        <taxon>Laurales</taxon>
        <taxon>Lauraceae</taxon>
        <taxon>Persea</taxon>
    </lineage>
</organism>
<proteinExistence type="predicted"/>
<gene>
    <name evidence="1" type="ORF">MRB53_016472</name>
</gene>
<evidence type="ECO:0000313" key="2">
    <source>
        <dbReference type="Proteomes" id="UP001234297"/>
    </source>
</evidence>
<dbReference type="EMBL" id="CM056813">
    <property type="protein sequence ID" value="KAJ8639778.1"/>
    <property type="molecule type" value="Genomic_DNA"/>
</dbReference>
<name>A0ACC2M2T5_PERAE</name>
<sequence>MDEGRRTRKIAISFWLRNEWRTGAQQIENWRHLFLIGHGSVVVGLLLKGFLNNGSSPCTNECVLRGINAIKYSKTLLYLSNLMIFKPSYRVGQGQYMAFLKQYA</sequence>